<evidence type="ECO:0000256" key="1">
    <source>
        <dbReference type="ARBA" id="ARBA00001974"/>
    </source>
</evidence>
<dbReference type="Pfam" id="PF13450">
    <property type="entry name" value="NAD_binding_8"/>
    <property type="match status" value="1"/>
</dbReference>
<dbReference type="AlphaFoldDB" id="A0A0E1VZK0"/>
<dbReference type="Pfam" id="PF00743">
    <property type="entry name" value="FMO-like"/>
    <property type="match status" value="1"/>
</dbReference>
<dbReference type="Gene3D" id="3.50.50.60">
    <property type="entry name" value="FAD/NAD(P)-binding domain"/>
    <property type="match status" value="1"/>
</dbReference>
<dbReference type="InterPro" id="IPR036188">
    <property type="entry name" value="FAD/NAD-bd_sf"/>
</dbReference>
<keyword evidence="3" id="KW-0285">Flavoprotein</keyword>
<dbReference type="PANTHER" id="PTHR43872:SF1">
    <property type="entry name" value="MONOOXYGENASE, PUTATIVE (AFU_ORTHOLOGUE AFUA_8G02570)-RELATED"/>
    <property type="match status" value="1"/>
</dbReference>
<dbReference type="RefSeq" id="WP_004203347.1">
    <property type="nucleotide sequence ID" value="NZ_CM000833.1"/>
</dbReference>
<dbReference type="FunFam" id="3.50.50.60:FF:000228">
    <property type="entry name" value="FAD-containing monooxygenase EthA"/>
    <property type="match status" value="1"/>
</dbReference>
<dbReference type="InterPro" id="IPR051820">
    <property type="entry name" value="FAD-binding_MO"/>
</dbReference>
<dbReference type="PANTHER" id="PTHR43872">
    <property type="entry name" value="MONOOXYGENASE, PUTATIVE (AFU_ORTHOLOGUE AFUA_8G02570)-RELATED"/>
    <property type="match status" value="1"/>
</dbReference>
<dbReference type="Proteomes" id="UP000001812">
    <property type="component" value="Chromosome II"/>
</dbReference>
<evidence type="ECO:0000256" key="6">
    <source>
        <dbReference type="ARBA" id="ARBA00023002"/>
    </source>
</evidence>
<keyword evidence="4" id="KW-0274">FAD</keyword>
<dbReference type="GO" id="GO:0004499">
    <property type="term" value="F:N,N-dimethylaniline monooxygenase activity"/>
    <property type="evidence" value="ECO:0007669"/>
    <property type="project" value="InterPro"/>
</dbReference>
<accession>A0A0E1VZK0</accession>
<dbReference type="InterPro" id="IPR020946">
    <property type="entry name" value="Flavin_mOase-like"/>
</dbReference>
<evidence type="ECO:0000256" key="3">
    <source>
        <dbReference type="ARBA" id="ARBA00022630"/>
    </source>
</evidence>
<name>A0A0E1VZK0_BURPE</name>
<reference evidence="9" key="1">
    <citation type="submission" date="2009-05" db="EMBL/GenBank/DDBJ databases">
        <authorList>
            <person name="Harkins D.M."/>
            <person name="DeShazer D."/>
            <person name="Woods D.E."/>
            <person name="Brinkac L.M."/>
            <person name="Brown K.A."/>
            <person name="Hung G.C."/>
            <person name="Tuanyok A."/>
            <person name="Zhang B."/>
            <person name="Nierman W.C."/>
        </authorList>
    </citation>
    <scope>NUCLEOTIDE SEQUENCE [LARGE SCALE GENOMIC DNA]</scope>
    <source>
        <strain evidence="9">1710a</strain>
    </source>
</reference>
<keyword evidence="6" id="KW-0560">Oxidoreductase</keyword>
<evidence type="ECO:0000313" key="9">
    <source>
        <dbReference type="EMBL" id="EET05614.1"/>
    </source>
</evidence>
<comment type="cofactor">
    <cofactor evidence="1">
        <name>FAD</name>
        <dbReference type="ChEBI" id="CHEBI:57692"/>
    </cofactor>
</comment>
<evidence type="ECO:0000256" key="2">
    <source>
        <dbReference type="ARBA" id="ARBA00010139"/>
    </source>
</evidence>
<gene>
    <name evidence="9" type="ORF">BURPS1710A_A1953</name>
</gene>
<sequence length="532" mass="59333">MSSTTDWNAARALDERAPQAAAGGHARAKTDFDVLIVGAGLSGIGAAYYLRERCPDATYAILEGRETMGGTWDLFRYPGVRSDSDMFTLGFSFRPWHSDKAISDGQTILDYIRDTARAYGIDKTIRFGHKVTAASWDSTSARWTVRVQRATGDARHDEAVYTCRFLYMCSGYYDYEEGHAPSWPDMDAYQGRIVHPQHWPSDLDYKDKRVVVIGSGATAVTLVPSMAADARHVTMLQRSPTYIVSLPARDAIANALRRWLPSGLAHRLVRLKNVLLTMYFYNLARRRPDATKKFIVRAAGKQLGPQFDVNKHLTPRYKPWDQRVCLVPNGDLFKAIRAGRASIATDEIERFTPGGLRLKSGQRLEADVIVTATGLKLKMLGGAAVTVDGKPVDLSQTVSYKGMMYSGVPNLASSFGYTNASWTLKAELIAQYVCRLLEHMRTHGYDVCVPRLAPGSMELEPVVDLTSGYIQRAAGVLPKQGTKKPWKSYQNYARDFATFRFGPLADGAMQFERRRPALAERDDTRQPAYEGR</sequence>
<evidence type="ECO:0000256" key="7">
    <source>
        <dbReference type="ARBA" id="ARBA00023033"/>
    </source>
</evidence>
<dbReference type="HOGENOM" id="CLU_032067_2_0_4"/>
<dbReference type="GO" id="GO:0050660">
    <property type="term" value="F:flavin adenine dinucleotide binding"/>
    <property type="evidence" value="ECO:0007669"/>
    <property type="project" value="InterPro"/>
</dbReference>
<evidence type="ECO:0000256" key="5">
    <source>
        <dbReference type="ARBA" id="ARBA00022857"/>
    </source>
</evidence>
<keyword evidence="5" id="KW-0521">NADP</keyword>
<proteinExistence type="inferred from homology"/>
<dbReference type="EMBL" id="CM000833">
    <property type="protein sequence ID" value="EET05614.1"/>
    <property type="molecule type" value="Genomic_DNA"/>
</dbReference>
<evidence type="ECO:0000256" key="8">
    <source>
        <dbReference type="SAM" id="MobiDB-lite"/>
    </source>
</evidence>
<feature type="region of interest" description="Disordered" evidence="8">
    <location>
        <begin position="512"/>
        <end position="532"/>
    </location>
</feature>
<keyword evidence="7" id="KW-0503">Monooxygenase</keyword>
<protein>
    <submittedName>
        <fullName evidence="9">FAD-dependent oxidoreductase</fullName>
    </submittedName>
</protein>
<comment type="similarity">
    <text evidence="2">Belongs to the FAD-binding monooxygenase family.</text>
</comment>
<dbReference type="SUPFAM" id="SSF51905">
    <property type="entry name" value="FAD/NAD(P)-binding domain"/>
    <property type="match status" value="1"/>
</dbReference>
<evidence type="ECO:0000256" key="4">
    <source>
        <dbReference type="ARBA" id="ARBA00022827"/>
    </source>
</evidence>
<organism evidence="9">
    <name type="scientific">Burkholderia pseudomallei 1710a</name>
    <dbReference type="NCBI Taxonomy" id="320371"/>
    <lineage>
        <taxon>Bacteria</taxon>
        <taxon>Pseudomonadati</taxon>
        <taxon>Pseudomonadota</taxon>
        <taxon>Betaproteobacteria</taxon>
        <taxon>Burkholderiales</taxon>
        <taxon>Burkholderiaceae</taxon>
        <taxon>Burkholderia</taxon>
        <taxon>pseudomallei group</taxon>
    </lineage>
</organism>
<dbReference type="GO" id="GO:0050661">
    <property type="term" value="F:NADP binding"/>
    <property type="evidence" value="ECO:0007669"/>
    <property type="project" value="InterPro"/>
</dbReference>